<feature type="transmembrane region" description="Helical" evidence="2">
    <location>
        <begin position="45"/>
        <end position="68"/>
    </location>
</feature>
<keyword evidence="2" id="KW-1133">Transmembrane helix</keyword>
<keyword evidence="2" id="KW-0812">Transmembrane</keyword>
<organism evidence="3 4">
    <name type="scientific">Deinococcus hopiensis KR-140</name>
    <dbReference type="NCBI Taxonomy" id="695939"/>
    <lineage>
        <taxon>Bacteria</taxon>
        <taxon>Thermotogati</taxon>
        <taxon>Deinococcota</taxon>
        <taxon>Deinococci</taxon>
        <taxon>Deinococcales</taxon>
        <taxon>Deinococcaceae</taxon>
        <taxon>Deinococcus</taxon>
    </lineage>
</organism>
<accession>A0A1W1UDY1</accession>
<evidence type="ECO:0000256" key="2">
    <source>
        <dbReference type="SAM" id="Phobius"/>
    </source>
</evidence>
<sequence length="243" mass="26769">MPSVLPTNRCTPLGRAVPFLVSLTFLGVSTALWKGQVDHQIYLTLSAVLMGLLGTSSLLFSIFTYHVWRTPLGRILGCSVPDIQGTWRGLLTHTHLPPGVVNPGPLIVFLVVRQSPFGLKAAVLSMESRSRVLAAAFTEEQGAVHLVYTYRKVSLFRDRRQAPPCLGTAVLTLDGTAPTSLQGTYSNQHLIQGELKFNMHAPELARSYREALGLRYTVRTARGRRTKKRPVSLQPLSPTRSQV</sequence>
<reference evidence="3 4" key="1">
    <citation type="submission" date="2017-04" db="EMBL/GenBank/DDBJ databases">
        <authorList>
            <person name="Afonso C.L."/>
            <person name="Miller P.J."/>
            <person name="Scott M.A."/>
            <person name="Spackman E."/>
            <person name="Goraichik I."/>
            <person name="Dimitrov K.M."/>
            <person name="Suarez D.L."/>
            <person name="Swayne D.E."/>
        </authorList>
    </citation>
    <scope>NUCLEOTIDE SEQUENCE [LARGE SCALE GENOMIC DNA]</scope>
    <source>
        <strain evidence="3 4">KR-140</strain>
    </source>
</reference>
<feature type="compositionally biased region" description="Polar residues" evidence="1">
    <location>
        <begin position="234"/>
        <end position="243"/>
    </location>
</feature>
<gene>
    <name evidence="3" type="ORF">SAMN00790413_05869</name>
</gene>
<dbReference type="OrthoDB" id="1430668at2"/>
<keyword evidence="2" id="KW-0472">Membrane</keyword>
<feature type="transmembrane region" description="Helical" evidence="2">
    <location>
        <begin position="12"/>
        <end position="33"/>
    </location>
</feature>
<keyword evidence="4" id="KW-1185">Reference proteome</keyword>
<evidence type="ECO:0000313" key="4">
    <source>
        <dbReference type="Proteomes" id="UP000192582"/>
    </source>
</evidence>
<dbReference type="EMBL" id="FWWU01000003">
    <property type="protein sequence ID" value="SMB79287.1"/>
    <property type="molecule type" value="Genomic_DNA"/>
</dbReference>
<proteinExistence type="predicted"/>
<name>A0A1W1UDY1_9DEIO</name>
<feature type="region of interest" description="Disordered" evidence="1">
    <location>
        <begin position="223"/>
        <end position="243"/>
    </location>
</feature>
<dbReference type="RefSeq" id="WP_084045479.1">
    <property type="nucleotide sequence ID" value="NZ_FWWU01000003.1"/>
</dbReference>
<dbReference type="Proteomes" id="UP000192582">
    <property type="component" value="Unassembled WGS sequence"/>
</dbReference>
<protein>
    <submittedName>
        <fullName evidence="3">Uncharacterized protein</fullName>
    </submittedName>
</protein>
<evidence type="ECO:0000313" key="3">
    <source>
        <dbReference type="EMBL" id="SMB79287.1"/>
    </source>
</evidence>
<evidence type="ECO:0000256" key="1">
    <source>
        <dbReference type="SAM" id="MobiDB-lite"/>
    </source>
</evidence>
<dbReference type="AlphaFoldDB" id="A0A1W1UDY1"/>